<dbReference type="OrthoDB" id="3351939at2759"/>
<dbReference type="InterPro" id="IPR032675">
    <property type="entry name" value="LRR_dom_sf"/>
</dbReference>
<dbReference type="Gene3D" id="3.80.10.10">
    <property type="entry name" value="Ribonuclease Inhibitor"/>
    <property type="match status" value="1"/>
</dbReference>
<dbReference type="InterPro" id="IPR001810">
    <property type="entry name" value="F-box_dom"/>
</dbReference>
<protein>
    <recommendedName>
        <fullName evidence="1">F-box domain-containing protein</fullName>
    </recommendedName>
</protein>
<gene>
    <name evidence="2" type="ORF">BDZ94DRAFT_866204</name>
</gene>
<name>A0A9P6CHG1_9AGAR</name>
<dbReference type="Pfam" id="PF12937">
    <property type="entry name" value="F-box-like"/>
    <property type="match status" value="1"/>
</dbReference>
<feature type="domain" description="F-box" evidence="1">
    <location>
        <begin position="41"/>
        <end position="94"/>
    </location>
</feature>
<evidence type="ECO:0000313" key="2">
    <source>
        <dbReference type="EMBL" id="KAF9460868.1"/>
    </source>
</evidence>
<organism evidence="2 3">
    <name type="scientific">Collybia nuda</name>
    <dbReference type="NCBI Taxonomy" id="64659"/>
    <lineage>
        <taxon>Eukaryota</taxon>
        <taxon>Fungi</taxon>
        <taxon>Dikarya</taxon>
        <taxon>Basidiomycota</taxon>
        <taxon>Agaricomycotina</taxon>
        <taxon>Agaricomycetes</taxon>
        <taxon>Agaricomycetidae</taxon>
        <taxon>Agaricales</taxon>
        <taxon>Tricholomatineae</taxon>
        <taxon>Clitocybaceae</taxon>
        <taxon>Collybia</taxon>
    </lineage>
</organism>
<evidence type="ECO:0000259" key="1">
    <source>
        <dbReference type="Pfam" id="PF12937"/>
    </source>
</evidence>
<comment type="caution">
    <text evidence="2">The sequence shown here is derived from an EMBL/GenBank/DDBJ whole genome shotgun (WGS) entry which is preliminary data.</text>
</comment>
<proteinExistence type="predicted"/>
<reference evidence="2" key="1">
    <citation type="submission" date="2020-11" db="EMBL/GenBank/DDBJ databases">
        <authorList>
            <consortium name="DOE Joint Genome Institute"/>
            <person name="Ahrendt S."/>
            <person name="Riley R."/>
            <person name="Andreopoulos W."/>
            <person name="Labutti K."/>
            <person name="Pangilinan J."/>
            <person name="Ruiz-Duenas F.J."/>
            <person name="Barrasa J.M."/>
            <person name="Sanchez-Garcia M."/>
            <person name="Camarero S."/>
            <person name="Miyauchi S."/>
            <person name="Serrano A."/>
            <person name="Linde D."/>
            <person name="Babiker R."/>
            <person name="Drula E."/>
            <person name="Ayuso-Fernandez I."/>
            <person name="Pacheco R."/>
            <person name="Padilla G."/>
            <person name="Ferreira P."/>
            <person name="Barriuso J."/>
            <person name="Kellner H."/>
            <person name="Castanera R."/>
            <person name="Alfaro M."/>
            <person name="Ramirez L."/>
            <person name="Pisabarro A.G."/>
            <person name="Kuo A."/>
            <person name="Tritt A."/>
            <person name="Lipzen A."/>
            <person name="He G."/>
            <person name="Yan M."/>
            <person name="Ng V."/>
            <person name="Cullen D."/>
            <person name="Martin F."/>
            <person name="Rosso M.-N."/>
            <person name="Henrissat B."/>
            <person name="Hibbett D."/>
            <person name="Martinez A.T."/>
            <person name="Grigoriev I.V."/>
        </authorList>
    </citation>
    <scope>NUCLEOTIDE SEQUENCE</scope>
    <source>
        <strain evidence="2">CBS 247.69</strain>
    </source>
</reference>
<evidence type="ECO:0000313" key="3">
    <source>
        <dbReference type="Proteomes" id="UP000807353"/>
    </source>
</evidence>
<dbReference type="AlphaFoldDB" id="A0A9P6CHG1"/>
<dbReference type="Proteomes" id="UP000807353">
    <property type="component" value="Unassembled WGS sequence"/>
</dbReference>
<sequence>MPLLSPSATQQKREVLLTEEKHLADALSDIRTALNDLTAVASLPTEILEEVFGICVSWLYGHQKPKYRLAWTQVCRTWRRISFNSARLWHCIDLCDSRLAHEFLIRSKTAPISIVSASPLKLCTENLQPHANRLQAIDVFLFPDDMVSLFDSIGPNLSSLTHMSLRIPPVSSNLILEIDVSNVTRLMLDCVAIPWDTCGGLTYMSLRGLPTEYAPSLPQLFTIFKSSPDLEYVKLECIAPALADDHPPTDSISLPKLRELVISGKPPLIHTLLSGLILPISARLQFNCPTFDDLNAFLPADQHWRRPEISTLRLSRRAANFIQVGAASWSDEHLDSLISLSSSSPTNNIILSGLTSILDLSHITTIELSSGALFELQPNFVWEFLTQTMNLNCLRIAPHYNLDELFHVLTPLLPPSDSGHVCPHLTTISFGKPGEMWGDFGDLWLKPLFALAKARHTNSVPFSLVEFKQCKLNQNTVELFDGIVAGVSICEQLNIPPSRRSIFG</sequence>
<keyword evidence="3" id="KW-1185">Reference proteome</keyword>
<accession>A0A9P6CHG1</accession>
<dbReference type="EMBL" id="MU150292">
    <property type="protein sequence ID" value="KAF9460868.1"/>
    <property type="molecule type" value="Genomic_DNA"/>
</dbReference>